<dbReference type="CDD" id="cd11374">
    <property type="entry name" value="CE4_u10"/>
    <property type="match status" value="1"/>
</dbReference>
<protein>
    <submittedName>
        <fullName evidence="1">Polysaccharide deacetylase family protein</fullName>
    </submittedName>
</protein>
<dbReference type="Proteomes" id="UP001230685">
    <property type="component" value="Unassembled WGS sequence"/>
</dbReference>
<proteinExistence type="predicted"/>
<sequence>MTMTKAPQRRLVVSIHDVSPTFEQPVDRLVDLIHPILGGQKFAMLVVPDHWGAAPLHRAPAFARRLRDWADAGVEMFLHGWFHRDDSEHRSAITALRARTMTAREGEFLGLDASEAERRMREGRDMVQDAIGRPVAGFIAPAWLYGAGAHAALRALDFPLAEDHMRVWQPRSGAVLARGPVVTWASRTRARTASSLAVAAAARVLPPVLPTMRVAVHPGDVTKPSLIRSIDRTLRTLVRHRTPARYTDLLGAAA</sequence>
<reference evidence="1 2" key="1">
    <citation type="submission" date="2023-07" db="EMBL/GenBank/DDBJ databases">
        <authorList>
            <person name="Kim M.K."/>
        </authorList>
    </citation>
    <scope>NUCLEOTIDE SEQUENCE [LARGE SCALE GENOMIC DNA]</scope>
    <source>
        <strain evidence="1 2">KR1UV-12</strain>
    </source>
</reference>
<dbReference type="InterPro" id="IPR011330">
    <property type="entry name" value="Glyco_hydro/deAcase_b/a-brl"/>
</dbReference>
<evidence type="ECO:0000313" key="1">
    <source>
        <dbReference type="EMBL" id="MDP1027590.1"/>
    </source>
</evidence>
<name>A0ABT9EL68_9SPHN</name>
<comment type="caution">
    <text evidence="1">The sequence shown here is derived from an EMBL/GenBank/DDBJ whole genome shotgun (WGS) entry which is preliminary data.</text>
</comment>
<accession>A0ABT9EL68</accession>
<dbReference type="Gene3D" id="3.20.20.370">
    <property type="entry name" value="Glycoside hydrolase/deacetylase"/>
    <property type="match status" value="1"/>
</dbReference>
<dbReference type="SUPFAM" id="SSF88713">
    <property type="entry name" value="Glycoside hydrolase/deacetylase"/>
    <property type="match status" value="1"/>
</dbReference>
<dbReference type="Pfam" id="PF10096">
    <property type="entry name" value="DUF2334"/>
    <property type="match status" value="1"/>
</dbReference>
<dbReference type="InterPro" id="IPR018763">
    <property type="entry name" value="DUF2334"/>
</dbReference>
<keyword evidence="2" id="KW-1185">Reference proteome</keyword>
<organism evidence="1 2">
    <name type="scientific">Sphingomonas aurea</name>
    <dbReference type="NCBI Taxonomy" id="3063994"/>
    <lineage>
        <taxon>Bacteria</taxon>
        <taxon>Pseudomonadati</taxon>
        <taxon>Pseudomonadota</taxon>
        <taxon>Alphaproteobacteria</taxon>
        <taxon>Sphingomonadales</taxon>
        <taxon>Sphingomonadaceae</taxon>
        <taxon>Sphingomonas</taxon>
    </lineage>
</organism>
<gene>
    <name evidence="1" type="ORF">Q5H91_10230</name>
</gene>
<dbReference type="RefSeq" id="WP_305173298.1">
    <property type="nucleotide sequence ID" value="NZ_JAUUDS010000004.1"/>
</dbReference>
<dbReference type="EMBL" id="JAUUDS010000004">
    <property type="protein sequence ID" value="MDP1027590.1"/>
    <property type="molecule type" value="Genomic_DNA"/>
</dbReference>
<evidence type="ECO:0000313" key="2">
    <source>
        <dbReference type="Proteomes" id="UP001230685"/>
    </source>
</evidence>